<protein>
    <recommendedName>
        <fullName evidence="5">thioglucosidase</fullName>
        <ecNumber evidence="5">3.2.1.147</ecNumber>
    </recommendedName>
    <alternativeName>
        <fullName evidence="8">Sinigrinase</fullName>
    </alternativeName>
    <alternativeName>
        <fullName evidence="9">Thioglucosidase</fullName>
    </alternativeName>
</protein>
<dbReference type="EC" id="3.2.1.147" evidence="5"/>
<evidence type="ECO:0000256" key="1">
    <source>
        <dbReference type="ARBA" id="ARBA00003014"/>
    </source>
</evidence>
<accession>A0ABQ7XVJ7</accession>
<evidence type="ECO:0000256" key="10">
    <source>
        <dbReference type="ARBA" id="ARBA00034026"/>
    </source>
</evidence>
<evidence type="ECO:0000256" key="2">
    <source>
        <dbReference type="ARBA" id="ARBA00004116"/>
    </source>
</evidence>
<dbReference type="Gene3D" id="3.20.20.80">
    <property type="entry name" value="Glycosidases"/>
    <property type="match status" value="1"/>
</dbReference>
<evidence type="ECO:0000256" key="7">
    <source>
        <dbReference type="ARBA" id="ARBA00022598"/>
    </source>
</evidence>
<evidence type="ECO:0000256" key="5">
    <source>
        <dbReference type="ARBA" id="ARBA00012250"/>
    </source>
</evidence>
<dbReference type="InterPro" id="IPR017853">
    <property type="entry name" value="GH"/>
</dbReference>
<dbReference type="InterPro" id="IPR055378">
    <property type="entry name" value="GH3_C"/>
</dbReference>
<evidence type="ECO:0000256" key="4">
    <source>
        <dbReference type="ARBA" id="ARBA00010838"/>
    </source>
</evidence>
<keyword evidence="6" id="KW-0926">Vacuole</keyword>
<dbReference type="InterPro" id="IPR055377">
    <property type="entry name" value="GH3_M"/>
</dbReference>
<comment type="similarity">
    <text evidence="3">Belongs to the IAA-amido conjugating enzyme family.</text>
</comment>
<name>A0ABQ7XVJ7_BRANA</name>
<comment type="function">
    <text evidence="1">Degradation of glucosinolates (glucose residue linked by a thioglucoside bound to an amino acid derivative) to glucose, sulfate and any of the products: thiocyanates, isothiocyanates, nitriles, epithionitriles or oxazolidine-2-thiones.</text>
</comment>
<comment type="subcellular location">
    <subcellularLocation>
        <location evidence="2">Vacuole</location>
    </subcellularLocation>
</comment>
<dbReference type="PANTHER" id="PTHR31901:SF75">
    <property type="entry name" value="BNAC09G31070D PROTEIN"/>
    <property type="match status" value="1"/>
</dbReference>
<reference evidence="13 14" key="1">
    <citation type="submission" date="2021-05" db="EMBL/GenBank/DDBJ databases">
        <title>Genome Assembly of Synthetic Allotetraploid Brassica napus Reveals Homoeologous Exchanges between Subgenomes.</title>
        <authorList>
            <person name="Davis J.T."/>
        </authorList>
    </citation>
    <scope>NUCLEOTIDE SEQUENCE [LARGE SCALE GENOMIC DNA]</scope>
    <source>
        <strain evidence="14">cv. Da-Ae</strain>
        <tissue evidence="13">Seedling</tissue>
    </source>
</reference>
<evidence type="ECO:0000313" key="13">
    <source>
        <dbReference type="EMBL" id="KAH0859499.1"/>
    </source>
</evidence>
<comment type="caution">
    <text evidence="13">The sequence shown here is derived from an EMBL/GenBank/DDBJ whole genome shotgun (WGS) entry which is preliminary data.</text>
</comment>
<dbReference type="SUPFAM" id="SSF51445">
    <property type="entry name" value="(Trans)glycosidases"/>
    <property type="match status" value="1"/>
</dbReference>
<proteinExistence type="inferred from homology"/>
<evidence type="ECO:0000256" key="8">
    <source>
        <dbReference type="ARBA" id="ARBA00032643"/>
    </source>
</evidence>
<dbReference type="InterPro" id="IPR001360">
    <property type="entry name" value="Glyco_hydro_1"/>
</dbReference>
<evidence type="ECO:0000259" key="12">
    <source>
        <dbReference type="Pfam" id="PF23572"/>
    </source>
</evidence>
<dbReference type="Pfam" id="PF00232">
    <property type="entry name" value="Glyco_hydro_1"/>
    <property type="match status" value="1"/>
</dbReference>
<comment type="similarity">
    <text evidence="4">Belongs to the glycosyl hydrolase 1 family.</text>
</comment>
<dbReference type="Pfam" id="PF23572">
    <property type="entry name" value="GH3_C"/>
    <property type="match status" value="1"/>
</dbReference>
<gene>
    <name evidence="13" type="ORF">HID58_087760</name>
</gene>
<feature type="domain" description="GH3 middle" evidence="11">
    <location>
        <begin position="348"/>
        <end position="418"/>
    </location>
</feature>
<comment type="catalytic activity">
    <reaction evidence="10">
        <text>a thioglucoside + H2O = a sugar + a thiol.</text>
        <dbReference type="EC" id="3.2.1.147"/>
    </reaction>
</comment>
<dbReference type="Pfam" id="PF23571">
    <property type="entry name" value="GH3_M"/>
    <property type="match status" value="1"/>
</dbReference>
<dbReference type="Pfam" id="PF03321">
    <property type="entry name" value="GH3"/>
    <property type="match status" value="1"/>
</dbReference>
<keyword evidence="7" id="KW-0436">Ligase</keyword>
<evidence type="ECO:0000256" key="3">
    <source>
        <dbReference type="ARBA" id="ARBA00008068"/>
    </source>
</evidence>
<keyword evidence="14" id="KW-1185">Reference proteome</keyword>
<dbReference type="PANTHER" id="PTHR31901">
    <property type="entry name" value="GH3 DOMAIN-CONTAINING PROTEIN"/>
    <property type="match status" value="1"/>
</dbReference>
<evidence type="ECO:0000256" key="9">
    <source>
        <dbReference type="ARBA" id="ARBA00032797"/>
    </source>
</evidence>
<organism evidence="13 14">
    <name type="scientific">Brassica napus</name>
    <name type="common">Rape</name>
    <dbReference type="NCBI Taxonomy" id="3708"/>
    <lineage>
        <taxon>Eukaryota</taxon>
        <taxon>Viridiplantae</taxon>
        <taxon>Streptophyta</taxon>
        <taxon>Embryophyta</taxon>
        <taxon>Tracheophyta</taxon>
        <taxon>Spermatophyta</taxon>
        <taxon>Magnoliopsida</taxon>
        <taxon>eudicotyledons</taxon>
        <taxon>Gunneridae</taxon>
        <taxon>Pentapetalae</taxon>
        <taxon>rosids</taxon>
        <taxon>malvids</taxon>
        <taxon>Brassicales</taxon>
        <taxon>Brassicaceae</taxon>
        <taxon>Brassiceae</taxon>
        <taxon>Brassica</taxon>
    </lineage>
</organism>
<dbReference type="EMBL" id="JAGKQM010000019">
    <property type="protein sequence ID" value="KAH0859499.1"/>
    <property type="molecule type" value="Genomic_DNA"/>
</dbReference>
<dbReference type="InterPro" id="IPR004993">
    <property type="entry name" value="GH3"/>
</dbReference>
<evidence type="ECO:0000259" key="11">
    <source>
        <dbReference type="Pfam" id="PF23571"/>
    </source>
</evidence>
<evidence type="ECO:0000256" key="6">
    <source>
        <dbReference type="ARBA" id="ARBA00022554"/>
    </source>
</evidence>
<dbReference type="Proteomes" id="UP000824890">
    <property type="component" value="Unassembled WGS sequence"/>
</dbReference>
<sequence>VMRISKIIRQRLSYGLMDLKKLTSNVKQIQDDVLKEILTLSANTEYLRGYLHGSCDKELFKKNVPVVSYDDVKPYIERVVNGEPSDVISGKPITRFLLSSGTTAGKQKIFPVNNKFFEDMSFIIALRLFVISKHFEGGQKGKALTLFFTRPQSTTPCGLPISTSFTGYLLSDSFKNRPSNCFTSPDEVTLCPDNKQTMYCHLLCGLRLRDEVVNVTATFASSLVGAITFLESYWKEMCSNIRNGHVSEWITDLSCRDAVTNILGGGNSELADRIEKECNTKSWEGIFTRLWPKVKFIQSTVTGQNSQCIPMLEFYSNNVPLISTVYASSETMFGINMNPFCKPQDVSYTFIPTLSYFEFILADEGNKGEIVDLVNVKIGSYYEPLITNYYGLHRYRMGDILQVSGFYNDAPQFRFVRRKNVALSVSLEVTTEEDILKALNNATLVLKSSDLVLMGFTCYADISTLPGHYIFYWELKSKTISDIVKLDNKVLVECCCVMEESLCALYRELRSKDGSIGALEIRVVQQETFNSLMELAISQGASPSQYKTPICINSSEASAVLESNEEVLQLYVGYLKKMIAMRGRMEYKNEQGLTVVNFVVCLTNLFKSSHGMWFMLPEALIIDLYTHFMDRDDFGEFEKFAFSEYGHRVKHWITINEPYESSLGGYDTAEKAPGRCSKYVNEKCVGGDSGHEVYTLSHNLLLAHTEAVEEFRKCAKCKDGNIGIVRSPMWFEPYEKKSSSEEIVKRALDFTLGWHLESVTQGDYPLTMKDSVVTSAFVAHVDNVNQEKPSCEFSLQITFTKSRWVQDWFSGYKETLGEKDVLQDALSDSNMKYYHMRHLRTLGGAFRDTQNRPTNGHSFLGKVSLPGTSFVPYSDAGILHFPMEKRGVQNSVPFVFIL</sequence>
<evidence type="ECO:0000313" key="14">
    <source>
        <dbReference type="Proteomes" id="UP000824890"/>
    </source>
</evidence>
<feature type="domain" description="GH3 C-terminal" evidence="12">
    <location>
        <begin position="433"/>
        <end position="556"/>
    </location>
</feature>
<feature type="non-terminal residue" evidence="13">
    <location>
        <position position="1"/>
    </location>
</feature>